<accession>A0A318Q7N0</accession>
<gene>
    <name evidence="1" type="ORF">CFR72_15935</name>
</gene>
<name>A0A318Q7N0_9PROT</name>
<organism evidence="1 2">
    <name type="scientific">Gluconacetobacter entanii</name>
    <dbReference type="NCBI Taxonomy" id="108528"/>
    <lineage>
        <taxon>Bacteria</taxon>
        <taxon>Pseudomonadati</taxon>
        <taxon>Pseudomonadota</taxon>
        <taxon>Alphaproteobacteria</taxon>
        <taxon>Acetobacterales</taxon>
        <taxon>Acetobacteraceae</taxon>
        <taxon>Gluconacetobacter</taxon>
    </lineage>
</organism>
<evidence type="ECO:0000313" key="1">
    <source>
        <dbReference type="EMBL" id="PYD60373.1"/>
    </source>
</evidence>
<proteinExistence type="predicted"/>
<keyword evidence="1" id="KW-0255">Endonuclease</keyword>
<keyword evidence="1" id="KW-0378">Hydrolase</keyword>
<sequence>MVYNDFDFKIPVESEDYAECSFDVTQRIESIIEDAIQSNRNKIFINTNLHLGLPMENINKIAGPFVEAWAYEIFYNEKQRFDGKYSLINVETRPRLHMADVILQFKKKRIVGNTVTAEVDVKATAEDIEGSGKSPNITSFSRIRTAYIEDPDYIFIILSLKHRVYSKRNEVSSLMDGVMEVVGHNAYDLKYVSKSDISYNPALGTGQIQIRDIHYINQERRTTWEFCQILDAKFLNSGRRDIIQWETMAKRYGWIKEDV</sequence>
<dbReference type="OrthoDB" id="7055690at2"/>
<dbReference type="EMBL" id="NKUF01000084">
    <property type="protein sequence ID" value="PYD60373.1"/>
    <property type="molecule type" value="Genomic_DNA"/>
</dbReference>
<dbReference type="GO" id="GO:0004519">
    <property type="term" value="F:endonuclease activity"/>
    <property type="evidence" value="ECO:0007669"/>
    <property type="project" value="UniProtKB-KW"/>
</dbReference>
<keyword evidence="1" id="KW-0540">Nuclease</keyword>
<dbReference type="AlphaFoldDB" id="A0A318Q7N0"/>
<evidence type="ECO:0000313" key="2">
    <source>
        <dbReference type="Proteomes" id="UP000248301"/>
    </source>
</evidence>
<reference evidence="1 2" key="1">
    <citation type="submission" date="2017-07" db="EMBL/GenBank/DDBJ databases">
        <title>A draft genome sequence of Gluconacetobacter entanii LTH 4560.</title>
        <authorList>
            <person name="Skraban J."/>
            <person name="Cleenwerck I."/>
            <person name="Vandamme P."/>
            <person name="Trcek J."/>
        </authorList>
    </citation>
    <scope>NUCLEOTIDE SEQUENCE [LARGE SCALE GENOMIC DNA]</scope>
    <source>
        <strain evidence="1 2">LTH 4560</strain>
    </source>
</reference>
<dbReference type="Proteomes" id="UP000248301">
    <property type="component" value="Unassembled WGS sequence"/>
</dbReference>
<protein>
    <submittedName>
        <fullName evidence="1">Restriction endonuclease</fullName>
    </submittedName>
</protein>
<comment type="caution">
    <text evidence="1">The sequence shown here is derived from an EMBL/GenBank/DDBJ whole genome shotgun (WGS) entry which is preliminary data.</text>
</comment>